<dbReference type="Proteomes" id="UP000255355">
    <property type="component" value="Unassembled WGS sequence"/>
</dbReference>
<dbReference type="Gene3D" id="3.30.2010.10">
    <property type="entry name" value="Metalloproteases ('zincins'), catalytic domain"/>
    <property type="match status" value="1"/>
</dbReference>
<evidence type="ECO:0000259" key="8">
    <source>
        <dbReference type="Pfam" id="PF01435"/>
    </source>
</evidence>
<dbReference type="GO" id="GO:0004222">
    <property type="term" value="F:metalloendopeptidase activity"/>
    <property type="evidence" value="ECO:0007669"/>
    <property type="project" value="InterPro"/>
</dbReference>
<keyword evidence="7" id="KW-0812">Transmembrane</keyword>
<keyword evidence="7" id="KW-1133">Transmembrane helix</keyword>
<organism evidence="9 10">
    <name type="scientific">Nocardia mexicana</name>
    <dbReference type="NCBI Taxonomy" id="279262"/>
    <lineage>
        <taxon>Bacteria</taxon>
        <taxon>Bacillati</taxon>
        <taxon>Actinomycetota</taxon>
        <taxon>Actinomycetes</taxon>
        <taxon>Mycobacteriales</taxon>
        <taxon>Nocardiaceae</taxon>
        <taxon>Nocardia</taxon>
    </lineage>
</organism>
<dbReference type="PANTHER" id="PTHR34978">
    <property type="entry name" value="POSSIBLE SENSOR-TRANSDUCER PROTEIN BLAR"/>
    <property type="match status" value="1"/>
</dbReference>
<comment type="cofactor">
    <cofactor evidence="6">
        <name>Zn(2+)</name>
        <dbReference type="ChEBI" id="CHEBI:29105"/>
    </cofactor>
    <text evidence="6">Binds 1 zinc ion per subunit.</text>
</comment>
<dbReference type="GO" id="GO:0046872">
    <property type="term" value="F:metal ion binding"/>
    <property type="evidence" value="ECO:0007669"/>
    <property type="project" value="UniProtKB-KW"/>
</dbReference>
<feature type="transmembrane region" description="Helical" evidence="7">
    <location>
        <begin position="6"/>
        <end position="22"/>
    </location>
</feature>
<sequence length="316" mass="33166">MTVAVGLFAYATVVAVVAPRILPRLNRHGVVPHLGVVAWLTLIVSVLGSWSVGLVLALADVTRTWFHPDRLVASGLHEAEEIATGHAGLAAQLGLMAVICALTVLAIVLGIRLARLQLRMRMRAREHADALRLTGHRLRRHEVADLVVLDTAERAAYCVAGSPNVVVVTSGALAALQDDELDAVLAHEHAHLERRHPLLLAVMRGLATTFPRLRLCTVGAREVARLLEMCADDAAVRRHGRAPLLSGLLTLSGAAPAGALAASGADVLARAERLAAPRSGWHVHTRAGLLTGIALGVGGPLLIAATAASGILICLL</sequence>
<keyword evidence="3 6" id="KW-0378">Hydrolase</keyword>
<keyword evidence="2" id="KW-0479">Metal-binding</keyword>
<evidence type="ECO:0000313" key="10">
    <source>
        <dbReference type="Proteomes" id="UP000255355"/>
    </source>
</evidence>
<evidence type="ECO:0000256" key="4">
    <source>
        <dbReference type="ARBA" id="ARBA00022833"/>
    </source>
</evidence>
<dbReference type="EMBL" id="QQAZ01000011">
    <property type="protein sequence ID" value="RDI46287.1"/>
    <property type="molecule type" value="Genomic_DNA"/>
</dbReference>
<feature type="transmembrane region" description="Helical" evidence="7">
    <location>
        <begin position="93"/>
        <end position="114"/>
    </location>
</feature>
<protein>
    <submittedName>
        <fullName evidence="9">Peptidase M48-like protein</fullName>
    </submittedName>
</protein>
<dbReference type="AlphaFoldDB" id="A0A370GRG1"/>
<feature type="transmembrane region" description="Helical" evidence="7">
    <location>
        <begin position="289"/>
        <end position="315"/>
    </location>
</feature>
<evidence type="ECO:0000313" key="9">
    <source>
        <dbReference type="EMBL" id="RDI46287.1"/>
    </source>
</evidence>
<keyword evidence="5 6" id="KW-0482">Metalloprotease</keyword>
<reference evidence="9 10" key="1">
    <citation type="submission" date="2018-07" db="EMBL/GenBank/DDBJ databases">
        <title>Genomic Encyclopedia of Type Strains, Phase IV (KMG-IV): sequencing the most valuable type-strain genomes for metagenomic binning, comparative biology and taxonomic classification.</title>
        <authorList>
            <person name="Goeker M."/>
        </authorList>
    </citation>
    <scope>NUCLEOTIDE SEQUENCE [LARGE SCALE GENOMIC DNA]</scope>
    <source>
        <strain evidence="9 10">DSM 44952</strain>
    </source>
</reference>
<keyword evidence="1 6" id="KW-0645">Protease</keyword>
<evidence type="ECO:0000256" key="7">
    <source>
        <dbReference type="SAM" id="Phobius"/>
    </source>
</evidence>
<comment type="similarity">
    <text evidence="6">Belongs to the peptidase M48 family.</text>
</comment>
<keyword evidence="4 6" id="KW-0862">Zinc</keyword>
<dbReference type="RefSeq" id="WP_068030789.1">
    <property type="nucleotide sequence ID" value="NZ_QQAZ01000011.1"/>
</dbReference>
<dbReference type="PANTHER" id="PTHR34978:SF3">
    <property type="entry name" value="SLR0241 PROTEIN"/>
    <property type="match status" value="1"/>
</dbReference>
<feature type="transmembrane region" description="Helical" evidence="7">
    <location>
        <begin position="34"/>
        <end position="59"/>
    </location>
</feature>
<dbReference type="InterPro" id="IPR001915">
    <property type="entry name" value="Peptidase_M48"/>
</dbReference>
<dbReference type="STRING" id="1210089.GCA_001613165_07283"/>
<evidence type="ECO:0000256" key="5">
    <source>
        <dbReference type="ARBA" id="ARBA00023049"/>
    </source>
</evidence>
<feature type="domain" description="Peptidase M48" evidence="8">
    <location>
        <begin position="147"/>
        <end position="206"/>
    </location>
</feature>
<proteinExistence type="inferred from homology"/>
<dbReference type="OrthoDB" id="9785340at2"/>
<dbReference type="InterPro" id="IPR052173">
    <property type="entry name" value="Beta-lactam_resp_regulator"/>
</dbReference>
<name>A0A370GRG1_9NOCA</name>
<keyword evidence="10" id="KW-1185">Reference proteome</keyword>
<dbReference type="Pfam" id="PF01435">
    <property type="entry name" value="Peptidase_M48"/>
    <property type="match status" value="1"/>
</dbReference>
<evidence type="ECO:0000256" key="2">
    <source>
        <dbReference type="ARBA" id="ARBA00022723"/>
    </source>
</evidence>
<comment type="caution">
    <text evidence="9">The sequence shown here is derived from an EMBL/GenBank/DDBJ whole genome shotgun (WGS) entry which is preliminary data.</text>
</comment>
<dbReference type="GO" id="GO:0006508">
    <property type="term" value="P:proteolysis"/>
    <property type="evidence" value="ECO:0007669"/>
    <property type="project" value="UniProtKB-KW"/>
</dbReference>
<gene>
    <name evidence="9" type="ORF">DFR68_11145</name>
</gene>
<feature type="transmembrane region" description="Helical" evidence="7">
    <location>
        <begin position="247"/>
        <end position="269"/>
    </location>
</feature>
<evidence type="ECO:0000256" key="1">
    <source>
        <dbReference type="ARBA" id="ARBA00022670"/>
    </source>
</evidence>
<dbReference type="CDD" id="cd07326">
    <property type="entry name" value="M56_BlaR1_MecR1_like"/>
    <property type="match status" value="1"/>
</dbReference>
<evidence type="ECO:0000256" key="3">
    <source>
        <dbReference type="ARBA" id="ARBA00022801"/>
    </source>
</evidence>
<keyword evidence="7" id="KW-0472">Membrane</keyword>
<evidence type="ECO:0000256" key="6">
    <source>
        <dbReference type="RuleBase" id="RU003983"/>
    </source>
</evidence>
<accession>A0A370GRG1</accession>